<evidence type="ECO:0000256" key="7">
    <source>
        <dbReference type="ARBA" id="ARBA00051722"/>
    </source>
</evidence>
<name>A0A0K0FDK9_STRVS</name>
<evidence type="ECO:0000256" key="3">
    <source>
        <dbReference type="ARBA" id="ARBA00022776"/>
    </source>
</evidence>
<keyword evidence="6 8" id="KW-0131">Cell cycle</keyword>
<feature type="compositionally biased region" description="Low complexity" evidence="9">
    <location>
        <begin position="14"/>
        <end position="26"/>
    </location>
</feature>
<dbReference type="GO" id="GO:0005634">
    <property type="term" value="C:nucleus"/>
    <property type="evidence" value="ECO:0007669"/>
    <property type="project" value="TreeGrafter"/>
</dbReference>
<dbReference type="AlphaFoldDB" id="A0A0K0FDK9"/>
<evidence type="ECO:0000256" key="2">
    <source>
        <dbReference type="ARBA" id="ARBA00022618"/>
    </source>
</evidence>
<comment type="function">
    <text evidence="8">Tyrosine protein phosphatase which functions as a dosage-dependent inducer of mitotic progression.</text>
</comment>
<dbReference type="Gene3D" id="3.40.250.10">
    <property type="entry name" value="Rhodanese-like domain"/>
    <property type="match status" value="1"/>
</dbReference>
<dbReference type="InterPro" id="IPR001763">
    <property type="entry name" value="Rhodanese-like_dom"/>
</dbReference>
<dbReference type="GO" id="GO:0004725">
    <property type="term" value="F:protein tyrosine phosphatase activity"/>
    <property type="evidence" value="ECO:0007669"/>
    <property type="project" value="UniProtKB-UniRule"/>
</dbReference>
<dbReference type="GO" id="GO:0110032">
    <property type="term" value="P:positive regulation of G2/MI transition of meiotic cell cycle"/>
    <property type="evidence" value="ECO:0007669"/>
    <property type="project" value="TreeGrafter"/>
</dbReference>
<dbReference type="PROSITE" id="PS50206">
    <property type="entry name" value="RHODANESE_3"/>
    <property type="match status" value="1"/>
</dbReference>
<keyword evidence="4 8" id="KW-0378">Hydrolase</keyword>
<dbReference type="InterPro" id="IPR036873">
    <property type="entry name" value="Rhodanese-like_dom_sf"/>
</dbReference>
<dbReference type="FunFam" id="3.40.250.10:FF:000021">
    <property type="entry name" value="M-phase inducer phosphatase cdc-25.2"/>
    <property type="match status" value="1"/>
</dbReference>
<feature type="region of interest" description="Disordered" evidence="9">
    <location>
        <begin position="1"/>
        <end position="34"/>
    </location>
</feature>
<protein>
    <recommendedName>
        <fullName evidence="8">M-phase inducer phosphatase</fullName>
        <ecNumber evidence="8">3.1.3.48</ecNumber>
    </recommendedName>
</protein>
<evidence type="ECO:0000256" key="4">
    <source>
        <dbReference type="ARBA" id="ARBA00022801"/>
    </source>
</evidence>
<dbReference type="PRINTS" id="PR00716">
    <property type="entry name" value="MPIPHPHTASE"/>
</dbReference>
<dbReference type="EC" id="3.1.3.48" evidence="8"/>
<dbReference type="CDD" id="cd01530">
    <property type="entry name" value="Cdc25"/>
    <property type="match status" value="1"/>
</dbReference>
<reference evidence="12" key="2">
    <citation type="submission" date="2015-08" db="UniProtKB">
        <authorList>
            <consortium name="WormBaseParasite"/>
        </authorList>
    </citation>
    <scope>IDENTIFICATION</scope>
</reference>
<evidence type="ECO:0000256" key="9">
    <source>
        <dbReference type="SAM" id="MobiDB-lite"/>
    </source>
</evidence>
<keyword evidence="11" id="KW-1185">Reference proteome</keyword>
<accession>A0A0K0FDK9</accession>
<feature type="domain" description="Rhodanese" evidence="10">
    <location>
        <begin position="338"/>
        <end position="445"/>
    </location>
</feature>
<dbReference type="Pfam" id="PF00581">
    <property type="entry name" value="Rhodanese"/>
    <property type="match status" value="1"/>
</dbReference>
<comment type="similarity">
    <text evidence="1 8">Belongs to the MPI phosphatase family.</text>
</comment>
<dbReference type="PANTHER" id="PTHR10828:SF76">
    <property type="entry name" value="M-PHASE INDUCER PHOSPHATASE"/>
    <property type="match status" value="1"/>
</dbReference>
<dbReference type="Proteomes" id="UP000035680">
    <property type="component" value="Unassembled WGS sequence"/>
</dbReference>
<dbReference type="PANTHER" id="PTHR10828">
    <property type="entry name" value="M-PHASE INDUCER PHOSPHATASE DUAL SPECIFICITY PHOSPHATASE CDC25"/>
    <property type="match status" value="1"/>
</dbReference>
<dbReference type="GO" id="GO:0010971">
    <property type="term" value="P:positive regulation of G2/M transition of mitotic cell cycle"/>
    <property type="evidence" value="ECO:0007669"/>
    <property type="project" value="TreeGrafter"/>
</dbReference>
<sequence length="505" mass="57329">MQSKPLNSIDEVSNDSGMSSGTSMDSLHLDTSDYDTVETNRAHVSLTSEDFEEETVSDVFNTAFIASEGSETLTPSILAPVKDGPTTFEFVEDICNKKKLLGKRKAVPWTDDAQGNDEGENEDCSAKMKRSRKLLSLSPTKSLPVNLVEKKEVENEVTCKLSFVDTPQLSSSKLQTTCREEVSTTVMEGSVQKCCTINNSSKIVTKFECNVSGGHKKLDKASSNSSTTSDLLTLFEFDSNLVEKRKILGKRRIPLEDLNSESPKNKRRQEDGGLYGIFKCPTVPSIATRTSVGLRDVLETESKYTLPLVPAPQKQSMAFGSISGDTLVEVMKEHGDDFDKKYILVDCRYPYEYEGGHIKGAVNFYDSEKVSDLFFPEDRNKAVDIKKRIPIFYCEFSQKRGPGMASSLRSMDRKRNVYPEISYKELYVLDRGYKKFYTEDKHHDYCEPSGYVPMLDKSFSQELKKYKHHHESEHRRIRRNLSRDKSSMVRSLEFKKRSFNFQSFD</sequence>
<evidence type="ECO:0000256" key="8">
    <source>
        <dbReference type="RuleBase" id="RU368028"/>
    </source>
</evidence>
<evidence type="ECO:0000256" key="6">
    <source>
        <dbReference type="ARBA" id="ARBA00023306"/>
    </source>
</evidence>
<dbReference type="STRING" id="75913.A0A0K0FDK9"/>
<reference evidence="11" key="1">
    <citation type="submission" date="2014-07" db="EMBL/GenBank/DDBJ databases">
        <authorList>
            <person name="Martin A.A"/>
            <person name="De Silva N."/>
        </authorList>
    </citation>
    <scope>NUCLEOTIDE SEQUENCE</scope>
</reference>
<evidence type="ECO:0000256" key="5">
    <source>
        <dbReference type="ARBA" id="ARBA00022912"/>
    </source>
</evidence>
<organism evidence="11 12">
    <name type="scientific">Strongyloides venezuelensis</name>
    <name type="common">Threadworm</name>
    <dbReference type="NCBI Taxonomy" id="75913"/>
    <lineage>
        <taxon>Eukaryota</taxon>
        <taxon>Metazoa</taxon>
        <taxon>Ecdysozoa</taxon>
        <taxon>Nematoda</taxon>
        <taxon>Chromadorea</taxon>
        <taxon>Rhabditida</taxon>
        <taxon>Tylenchina</taxon>
        <taxon>Panagrolaimomorpha</taxon>
        <taxon>Strongyloidoidea</taxon>
        <taxon>Strongyloididae</taxon>
        <taxon>Strongyloides</taxon>
    </lineage>
</organism>
<comment type="catalytic activity">
    <reaction evidence="7 8">
        <text>O-phospho-L-tyrosyl-[protein] + H2O = L-tyrosyl-[protein] + phosphate</text>
        <dbReference type="Rhea" id="RHEA:10684"/>
        <dbReference type="Rhea" id="RHEA-COMP:10136"/>
        <dbReference type="Rhea" id="RHEA-COMP:20101"/>
        <dbReference type="ChEBI" id="CHEBI:15377"/>
        <dbReference type="ChEBI" id="CHEBI:43474"/>
        <dbReference type="ChEBI" id="CHEBI:46858"/>
        <dbReference type="ChEBI" id="CHEBI:61978"/>
        <dbReference type="EC" id="3.1.3.48"/>
    </reaction>
</comment>
<evidence type="ECO:0000256" key="1">
    <source>
        <dbReference type="ARBA" id="ARBA00011065"/>
    </source>
</evidence>
<dbReference type="GO" id="GO:0005737">
    <property type="term" value="C:cytoplasm"/>
    <property type="evidence" value="ECO:0007669"/>
    <property type="project" value="TreeGrafter"/>
</dbReference>
<evidence type="ECO:0000313" key="12">
    <source>
        <dbReference type="WBParaSite" id="SVE_0693500.1"/>
    </source>
</evidence>
<proteinExistence type="inferred from homology"/>
<keyword evidence="5 8" id="KW-0904">Protein phosphatase</keyword>
<evidence type="ECO:0000313" key="11">
    <source>
        <dbReference type="Proteomes" id="UP000035680"/>
    </source>
</evidence>
<dbReference type="InterPro" id="IPR000751">
    <property type="entry name" value="MPI_Phosphatase"/>
</dbReference>
<keyword evidence="2 8" id="KW-0132">Cell division</keyword>
<dbReference type="SMART" id="SM00450">
    <property type="entry name" value="RHOD"/>
    <property type="match status" value="1"/>
</dbReference>
<dbReference type="SUPFAM" id="SSF52821">
    <property type="entry name" value="Rhodanese/Cell cycle control phosphatase"/>
    <property type="match status" value="1"/>
</dbReference>
<dbReference type="WBParaSite" id="SVE_0693500.1">
    <property type="protein sequence ID" value="SVE_0693500.1"/>
    <property type="gene ID" value="SVE_0693500"/>
</dbReference>
<evidence type="ECO:0000259" key="10">
    <source>
        <dbReference type="PROSITE" id="PS50206"/>
    </source>
</evidence>
<dbReference type="GO" id="GO:0000086">
    <property type="term" value="P:G2/M transition of mitotic cell cycle"/>
    <property type="evidence" value="ECO:0007669"/>
    <property type="project" value="TreeGrafter"/>
</dbReference>
<dbReference type="GO" id="GO:0051301">
    <property type="term" value="P:cell division"/>
    <property type="evidence" value="ECO:0007669"/>
    <property type="project" value="UniProtKB-UniRule"/>
</dbReference>
<keyword evidence="3 8" id="KW-0498">Mitosis</keyword>